<evidence type="ECO:0000256" key="8">
    <source>
        <dbReference type="ARBA" id="ARBA00023157"/>
    </source>
</evidence>
<evidence type="ECO:0000256" key="2">
    <source>
        <dbReference type="ARBA" id="ARBA00022536"/>
    </source>
</evidence>
<evidence type="ECO:0000256" key="9">
    <source>
        <dbReference type="PROSITE-ProRule" id="PRU00076"/>
    </source>
</evidence>
<evidence type="ECO:0000259" key="12">
    <source>
        <dbReference type="PROSITE" id="PS50262"/>
    </source>
</evidence>
<protein>
    <submittedName>
        <fullName evidence="13">Uncharacterized protein</fullName>
    </submittedName>
</protein>
<comment type="caution">
    <text evidence="13">The sequence shown here is derived from an EMBL/GenBank/DDBJ whole genome shotgun (WGS) entry which is preliminary data.</text>
</comment>
<dbReference type="GO" id="GO:0007157">
    <property type="term" value="P:heterophilic cell-cell adhesion via plasma membrane cell adhesion molecules"/>
    <property type="evidence" value="ECO:0007669"/>
    <property type="project" value="TreeGrafter"/>
</dbReference>
<comment type="subcellular location">
    <subcellularLocation>
        <location evidence="1">Membrane</location>
    </subcellularLocation>
</comment>
<dbReference type="CDD" id="cd05819">
    <property type="entry name" value="NHL"/>
    <property type="match status" value="1"/>
</dbReference>
<organism evidence="13 14">
    <name type="scientific">Adineta steineri</name>
    <dbReference type="NCBI Taxonomy" id="433720"/>
    <lineage>
        <taxon>Eukaryota</taxon>
        <taxon>Metazoa</taxon>
        <taxon>Spiralia</taxon>
        <taxon>Gnathifera</taxon>
        <taxon>Rotifera</taxon>
        <taxon>Eurotatoria</taxon>
        <taxon>Bdelloidea</taxon>
        <taxon>Adinetida</taxon>
        <taxon>Adinetidae</taxon>
        <taxon>Adineta</taxon>
    </lineage>
</organism>
<accession>A0A813RDN8</accession>
<dbReference type="SMART" id="SM00181">
    <property type="entry name" value="EGF"/>
    <property type="match status" value="3"/>
</dbReference>
<feature type="transmembrane region" description="Helical" evidence="10">
    <location>
        <begin position="52"/>
        <end position="74"/>
    </location>
</feature>
<dbReference type="InterPro" id="IPR000742">
    <property type="entry name" value="EGF"/>
</dbReference>
<gene>
    <name evidence="13" type="ORF">VCS650_LOCUS3005</name>
</gene>
<dbReference type="SUPFAM" id="SSF57196">
    <property type="entry name" value="EGF/Laminin"/>
    <property type="match status" value="3"/>
</dbReference>
<evidence type="ECO:0000256" key="5">
    <source>
        <dbReference type="ARBA" id="ARBA00022737"/>
    </source>
</evidence>
<proteinExistence type="predicted"/>
<evidence type="ECO:0000256" key="6">
    <source>
        <dbReference type="ARBA" id="ARBA00022989"/>
    </source>
</evidence>
<dbReference type="SUPFAM" id="SSF101898">
    <property type="entry name" value="NHL repeat"/>
    <property type="match status" value="1"/>
</dbReference>
<reference evidence="13" key="1">
    <citation type="submission" date="2021-02" db="EMBL/GenBank/DDBJ databases">
        <authorList>
            <person name="Nowell W R."/>
        </authorList>
    </citation>
    <scope>NUCLEOTIDE SEQUENCE</scope>
</reference>
<dbReference type="SUPFAM" id="SSF81321">
    <property type="entry name" value="Family A G protein-coupled receptor-like"/>
    <property type="match status" value="1"/>
</dbReference>
<dbReference type="Gene3D" id="2.120.10.30">
    <property type="entry name" value="TolB, C-terminal domain"/>
    <property type="match status" value="2"/>
</dbReference>
<evidence type="ECO:0000259" key="11">
    <source>
        <dbReference type="PROSITE" id="PS50026"/>
    </source>
</evidence>
<feature type="transmembrane region" description="Helical" evidence="10">
    <location>
        <begin position="94"/>
        <end position="116"/>
    </location>
</feature>
<dbReference type="Pfam" id="PF01436">
    <property type="entry name" value="NHL"/>
    <property type="match status" value="1"/>
</dbReference>
<dbReference type="InterPro" id="IPR017452">
    <property type="entry name" value="GPCR_Rhodpsn_7TM"/>
</dbReference>
<dbReference type="AlphaFoldDB" id="A0A813RDN8"/>
<feature type="transmembrane region" description="Helical" evidence="10">
    <location>
        <begin position="16"/>
        <end position="40"/>
    </location>
</feature>
<feature type="domain" description="EGF-like" evidence="11">
    <location>
        <begin position="776"/>
        <end position="813"/>
    </location>
</feature>
<feature type="transmembrane region" description="Helical" evidence="10">
    <location>
        <begin position="868"/>
        <end position="889"/>
    </location>
</feature>
<keyword evidence="4" id="KW-0732">Signal</keyword>
<dbReference type="GO" id="GO:0032991">
    <property type="term" value="C:protein-containing complex"/>
    <property type="evidence" value="ECO:0007669"/>
    <property type="project" value="TreeGrafter"/>
</dbReference>
<dbReference type="PROSITE" id="PS01186">
    <property type="entry name" value="EGF_2"/>
    <property type="match status" value="1"/>
</dbReference>
<feature type="transmembrane region" description="Helical" evidence="10">
    <location>
        <begin position="181"/>
        <end position="206"/>
    </location>
</feature>
<evidence type="ECO:0000256" key="4">
    <source>
        <dbReference type="ARBA" id="ARBA00022729"/>
    </source>
</evidence>
<evidence type="ECO:0000256" key="3">
    <source>
        <dbReference type="ARBA" id="ARBA00022692"/>
    </source>
</evidence>
<dbReference type="InterPro" id="IPR001258">
    <property type="entry name" value="NHL_repeat"/>
</dbReference>
<dbReference type="EMBL" id="CAJNON010000015">
    <property type="protein sequence ID" value="CAF0782260.1"/>
    <property type="molecule type" value="Genomic_DNA"/>
</dbReference>
<dbReference type="PANTHER" id="PTHR24049:SF22">
    <property type="entry name" value="DROSOPHILA CRUMBS HOMOLOG"/>
    <property type="match status" value="1"/>
</dbReference>
<dbReference type="SMART" id="SM00179">
    <property type="entry name" value="EGF_CA"/>
    <property type="match status" value="2"/>
</dbReference>
<feature type="domain" description="EGF-like" evidence="11">
    <location>
        <begin position="815"/>
        <end position="852"/>
    </location>
</feature>
<dbReference type="OrthoDB" id="10266706at2759"/>
<keyword evidence="3 10" id="KW-0812">Transmembrane</keyword>
<dbReference type="InterPro" id="IPR051022">
    <property type="entry name" value="Notch_Cell-Fate_Det"/>
</dbReference>
<dbReference type="InterPro" id="IPR011042">
    <property type="entry name" value="6-blade_b-propeller_TolB-like"/>
</dbReference>
<dbReference type="GO" id="GO:0005886">
    <property type="term" value="C:plasma membrane"/>
    <property type="evidence" value="ECO:0007669"/>
    <property type="project" value="TreeGrafter"/>
</dbReference>
<dbReference type="PROSITE" id="PS50026">
    <property type="entry name" value="EGF_3"/>
    <property type="match status" value="2"/>
</dbReference>
<keyword evidence="5" id="KW-0677">Repeat</keyword>
<dbReference type="InterPro" id="IPR001881">
    <property type="entry name" value="EGF-like_Ca-bd_dom"/>
</dbReference>
<evidence type="ECO:0000256" key="10">
    <source>
        <dbReference type="SAM" id="Phobius"/>
    </source>
</evidence>
<dbReference type="PANTHER" id="PTHR24049">
    <property type="entry name" value="CRUMBS FAMILY MEMBER"/>
    <property type="match status" value="1"/>
</dbReference>
<evidence type="ECO:0000256" key="7">
    <source>
        <dbReference type="ARBA" id="ARBA00023136"/>
    </source>
</evidence>
<name>A0A813RDN8_9BILA</name>
<dbReference type="GO" id="GO:0005509">
    <property type="term" value="F:calcium ion binding"/>
    <property type="evidence" value="ECO:0007669"/>
    <property type="project" value="InterPro"/>
</dbReference>
<feature type="disulfide bond" evidence="9">
    <location>
        <begin position="803"/>
        <end position="812"/>
    </location>
</feature>
<dbReference type="Proteomes" id="UP000663891">
    <property type="component" value="Unassembled WGS sequence"/>
</dbReference>
<feature type="transmembrane region" description="Helical" evidence="10">
    <location>
        <begin position="137"/>
        <end position="156"/>
    </location>
</feature>
<dbReference type="GO" id="GO:0045197">
    <property type="term" value="P:establishment or maintenance of epithelial cell apical/basal polarity"/>
    <property type="evidence" value="ECO:0007669"/>
    <property type="project" value="TreeGrafter"/>
</dbReference>
<feature type="transmembrane region" description="Helical" evidence="10">
    <location>
        <begin position="227"/>
        <end position="251"/>
    </location>
</feature>
<keyword evidence="7 10" id="KW-0472">Membrane</keyword>
<keyword evidence="8 9" id="KW-1015">Disulfide bond</keyword>
<dbReference type="PROSITE" id="PS00022">
    <property type="entry name" value="EGF_1"/>
    <property type="match status" value="1"/>
</dbReference>
<evidence type="ECO:0000313" key="14">
    <source>
        <dbReference type="Proteomes" id="UP000663891"/>
    </source>
</evidence>
<keyword evidence="2 9" id="KW-0245">EGF-like domain</keyword>
<keyword evidence="6 10" id="KW-1133">Transmembrane helix</keyword>
<comment type="caution">
    <text evidence="9">Lacks conserved residue(s) required for the propagation of feature annotation.</text>
</comment>
<evidence type="ECO:0000256" key="1">
    <source>
        <dbReference type="ARBA" id="ARBA00004370"/>
    </source>
</evidence>
<dbReference type="PROSITE" id="PS50262">
    <property type="entry name" value="G_PROTEIN_RECEP_F1_2"/>
    <property type="match status" value="1"/>
</dbReference>
<dbReference type="CDD" id="cd00054">
    <property type="entry name" value="EGF_CA"/>
    <property type="match status" value="3"/>
</dbReference>
<feature type="domain" description="G-protein coupled receptors family 1 profile" evidence="12">
    <location>
        <begin position="31"/>
        <end position="281"/>
    </location>
</feature>
<dbReference type="Gene3D" id="2.10.25.10">
    <property type="entry name" value="Laminin"/>
    <property type="match status" value="3"/>
</dbReference>
<dbReference type="Gene3D" id="1.20.1070.10">
    <property type="entry name" value="Rhodopsin 7-helix transmembrane proteins"/>
    <property type="match status" value="1"/>
</dbReference>
<evidence type="ECO:0000313" key="13">
    <source>
        <dbReference type="EMBL" id="CAF0782260.1"/>
    </source>
</evidence>
<sequence length="947" mass="105269">MSTTFISSLNFAGKQVVIYGGTFVFIFGVIGGLFNTTVFLSLQTFRQSSCAFYLTIMSIMNIAQLLTTTISRIMSNIYNNDGTDASLFYCKFRFYLPTVCIIISLTCFCLATFDQYCATSSRLYLQQLCNIKLARRLVMIFSLIWILHGIPFLILFEHVSSPITGKIICIMTNAIYIQYRAYVIFLILCSVLPLLVGTIFGSMAYYNTQQLAYYTIPLVRRELDKQLTTMVLVQVVVNFFALLPYCIVYTLTLNTNLNIDPVVQAEIQLSSNITLIIYYLYFAVTVSYNQPKICPNASWGLNGTTFATNYGPGSYSGIFINTNNTIYIPNNANGSIQIWSNESLYSSKIIYANLSNPYSIFVTTNGDIYVDNAYSYGRVDKWTNNGSSRSTAMYVNSSCYGLFVDINDTLYCSISSLNQVVKKLLNDPSSTLTIAAGKNNSGSTPDMLQNPYGIFVDINFDLYVADCGNDRIQLFSLGQLNGTTVAGNGSVNPTGILNCPRGIVLDAHNQLYIVDSSNHRIIRSGPNGFQCIIGCSNQSGSTPDKLNLPRTLYFDSYGNIFVTDYKNNRTQKFRLLNNSCNGYTTQQSIMTTTMAGVSSSSTIINQNLVTTDTTVFDQKGTTNQETTSKMSSSIYTTNTTSFAEITYGMSSTTNITNITSFSETTSEMSSSMNTTNTTSFPETTSGMSSLISITRTTSLSKTTYETSSMTNHYAQSLSLLPFFVAPPCSNEYKIGMNCSSSIAPCDILNPCQNYGTCFNNNETLYGYTCNCTSDFSGSECEINRCWNNGSCIERTATAFNCSCQSGWQGRHCEIKINYCENVTCFNSGICRSLLLDYTCECLSKSFTGRHCEITQNTMVIHQMVSKSIGYISIIFIVGVCMFFVIMDILKYCFRIDPAKSQLKKTHQKKPAKKAKRPLIIQKFAYVNASPLKAKIQEKSSVVERTNI</sequence>